<sequence length="793" mass="89441">MALPLPYLIFIFICIFLPFPTTAQAYNNITLGSFLKAGDSSSSWVSPSKDFAFGFKEIEPGSFLLAIWFNQIPEKTITWCANRDHLVLSGSKVELTTDKGLTLTNSDGLEIWRAKLVSNGSSRGERLSYAAILDTGNFMLATQASAILWQSFDEPTDTLLPTQVLNLGGKLIARFTEKNYSGGRFSFTLLRDGNAALYTTHFPLYNSLNEYYLSYKEVGHQVVFNQSGVLYLVARNGSIVTDMFSNELSEKQVIYQRVILEFDGVLRHYVYKKSSSLTGGGWSIKSFAPDNICTAVIQKTGSGVCGYNSYCKLGNDSKPHCICPPGYTVLDPEDEMSGCFQSFLPQSCDKTTPENNRFDFKVLKDVDWPLSDYEHFQNVSIDWCREVCLADCFCAVGIFRESRDCWKKKLPLTNGKDDGSVGRTAFIKVRISSGFNERQYNRIKKVLTALLATSGSANIVLLGIVVIGFYFFEHRKNPKVSGNYSVRSFSYKELNEATNRFNEELGRGAFGVVYKGFISDQLGTQTPIAVKKLDALSQNADKEFKAEVNSIGHTHHKNLVKLVGFCEEEEHRMLVYEYMSNGTLSDFLYQPPKPTWEKRLRIAQGIARGLFYLHEDCSTQVIHCDIKPQNILLDDDHNARISDFGLAKLLRLDQTQTNTAPRGTRGYVAPEWFKNMPITAKVDVYSFGILLLEIICCQRNVQGENNEEEGVILLTDWAFDCYQMETIDELVKDDTEALNDKKRLERMVKICIWCIQDDPCLRPTTRRVVEMLEGLVQVPEPPCPTSYSTSETT</sequence>
<dbReference type="AlphaFoldDB" id="A0A803LIS1"/>
<dbReference type="RefSeq" id="XP_021756547.1">
    <property type="nucleotide sequence ID" value="XM_021900855.1"/>
</dbReference>
<dbReference type="CDD" id="cd01098">
    <property type="entry name" value="PAN_AP_plant"/>
    <property type="match status" value="1"/>
</dbReference>
<evidence type="ECO:0000256" key="16">
    <source>
        <dbReference type="ARBA" id="ARBA00047899"/>
    </source>
</evidence>
<accession>A0A803LIS1</accession>
<evidence type="ECO:0000313" key="25">
    <source>
        <dbReference type="Proteomes" id="UP000596660"/>
    </source>
</evidence>
<dbReference type="PROSITE" id="PS00108">
    <property type="entry name" value="PROTEIN_KINASE_ST"/>
    <property type="match status" value="1"/>
</dbReference>
<evidence type="ECO:0000259" key="23">
    <source>
        <dbReference type="PROSITE" id="PS50927"/>
    </source>
</evidence>
<dbReference type="SMART" id="SM00108">
    <property type="entry name" value="B_lectin"/>
    <property type="match status" value="1"/>
</dbReference>
<dbReference type="GO" id="GO:0016020">
    <property type="term" value="C:membrane"/>
    <property type="evidence" value="ECO:0007669"/>
    <property type="project" value="UniProtKB-SubCell"/>
</dbReference>
<reference evidence="24" key="1">
    <citation type="journal article" date="2017" name="Nature">
        <title>The genome of Chenopodium quinoa.</title>
        <authorList>
            <person name="Jarvis D.E."/>
            <person name="Ho Y.S."/>
            <person name="Lightfoot D.J."/>
            <person name="Schmoeckel S.M."/>
            <person name="Li B."/>
            <person name="Borm T.J.A."/>
            <person name="Ohyanagi H."/>
            <person name="Mineta K."/>
            <person name="Michell C.T."/>
            <person name="Saber N."/>
            <person name="Kharbatia N.M."/>
            <person name="Rupper R.R."/>
            <person name="Sharp A.R."/>
            <person name="Dally N."/>
            <person name="Boughton B.A."/>
            <person name="Woo Y.H."/>
            <person name="Gao G."/>
            <person name="Schijlen E.G.W.M."/>
            <person name="Guo X."/>
            <person name="Momin A.A."/>
            <person name="Negrao S."/>
            <person name="Al-Babili S."/>
            <person name="Gehring C."/>
            <person name="Roessner U."/>
            <person name="Jung C."/>
            <person name="Murphy K."/>
            <person name="Arold S.T."/>
            <person name="Gojobori T."/>
            <person name="van der Linden C.G."/>
            <person name="van Loo E.N."/>
            <person name="Jellen E.N."/>
            <person name="Maughan P.J."/>
            <person name="Tester M."/>
        </authorList>
    </citation>
    <scope>NUCLEOTIDE SEQUENCE [LARGE SCALE GENOMIC DNA]</scope>
    <source>
        <strain evidence="24">cv. PI 614886</strain>
    </source>
</reference>
<dbReference type="InterPro" id="IPR036426">
    <property type="entry name" value="Bulb-type_lectin_dom_sf"/>
</dbReference>
<reference evidence="24" key="2">
    <citation type="submission" date="2021-03" db="UniProtKB">
        <authorList>
            <consortium name="EnsemblPlants"/>
        </authorList>
    </citation>
    <scope>IDENTIFICATION</scope>
</reference>
<keyword evidence="5 20" id="KW-0812">Transmembrane</keyword>
<keyword evidence="9 18" id="KW-0418">Kinase</keyword>
<dbReference type="InterPro" id="IPR051343">
    <property type="entry name" value="G-type_lectin_kinases/EP1-like"/>
</dbReference>
<dbReference type="SMR" id="A0A803LIS1"/>
<evidence type="ECO:0000256" key="6">
    <source>
        <dbReference type="ARBA" id="ARBA00022729"/>
    </source>
</evidence>
<dbReference type="EnsemblPlants" id="AUR62013868-RA">
    <property type="protein sequence ID" value="AUR62013868-RA:cds"/>
    <property type="gene ID" value="AUR62013868"/>
</dbReference>
<dbReference type="InterPro" id="IPR011009">
    <property type="entry name" value="Kinase-like_dom_sf"/>
</dbReference>
<dbReference type="Gramene" id="AUR62013868-RA">
    <property type="protein sequence ID" value="AUR62013868-RA:cds"/>
    <property type="gene ID" value="AUR62013868"/>
</dbReference>
<dbReference type="EC" id="2.7.11.1" evidence="18"/>
<evidence type="ECO:0000313" key="24">
    <source>
        <dbReference type="EnsemblPlants" id="AUR62013868-RA:cds"/>
    </source>
</evidence>
<keyword evidence="14" id="KW-0675">Receptor</keyword>
<dbReference type="KEGG" id="cqi:110721657"/>
<evidence type="ECO:0000256" key="3">
    <source>
        <dbReference type="ARBA" id="ARBA00022536"/>
    </source>
</evidence>
<evidence type="ECO:0000256" key="11">
    <source>
        <dbReference type="ARBA" id="ARBA00022989"/>
    </source>
</evidence>
<evidence type="ECO:0000256" key="18">
    <source>
        <dbReference type="PIRNR" id="PIRNR000641"/>
    </source>
</evidence>
<dbReference type="CDD" id="cd14066">
    <property type="entry name" value="STKc_IRAK"/>
    <property type="match status" value="1"/>
</dbReference>
<comment type="similarity">
    <text evidence="18">Belongs to the protein kinase superfamily. Ser/Thr protein kinase family.</text>
</comment>
<dbReference type="Gene3D" id="1.10.510.10">
    <property type="entry name" value="Transferase(Phosphotransferase) domain 1"/>
    <property type="match status" value="1"/>
</dbReference>
<dbReference type="FunFam" id="3.30.200.20:FF:000059">
    <property type="entry name" value="S-receptor-like serine/threonine-protein kinase"/>
    <property type="match status" value="1"/>
</dbReference>
<evidence type="ECO:0000256" key="14">
    <source>
        <dbReference type="ARBA" id="ARBA00023170"/>
    </source>
</evidence>
<dbReference type="PROSITE" id="PS50011">
    <property type="entry name" value="PROTEIN_KINASE_DOM"/>
    <property type="match status" value="1"/>
</dbReference>
<dbReference type="SUPFAM" id="SSF56112">
    <property type="entry name" value="Protein kinase-like (PK-like)"/>
    <property type="match status" value="1"/>
</dbReference>
<keyword evidence="15" id="KW-0325">Glycoprotein</keyword>
<evidence type="ECO:0000256" key="8">
    <source>
        <dbReference type="ARBA" id="ARBA00022741"/>
    </source>
</evidence>
<dbReference type="SUPFAM" id="SSF51110">
    <property type="entry name" value="alpha-D-mannose-specific plant lectins"/>
    <property type="match status" value="1"/>
</dbReference>
<evidence type="ECO:0000256" key="17">
    <source>
        <dbReference type="ARBA" id="ARBA00048679"/>
    </source>
</evidence>
<evidence type="ECO:0000256" key="12">
    <source>
        <dbReference type="ARBA" id="ARBA00023136"/>
    </source>
</evidence>
<comment type="subcellular location">
    <subcellularLocation>
        <location evidence="1">Membrane</location>
        <topology evidence="1">Single-pass type I membrane protein</topology>
    </subcellularLocation>
</comment>
<dbReference type="SMART" id="SM00220">
    <property type="entry name" value="S_TKc"/>
    <property type="match status" value="1"/>
</dbReference>
<evidence type="ECO:0000256" key="10">
    <source>
        <dbReference type="ARBA" id="ARBA00022840"/>
    </source>
</evidence>
<dbReference type="Proteomes" id="UP000596660">
    <property type="component" value="Unplaced"/>
</dbReference>
<keyword evidence="6 21" id="KW-0732">Signal</keyword>
<keyword evidence="8 18" id="KW-0547">Nucleotide-binding</keyword>
<dbReference type="InterPro" id="IPR024171">
    <property type="entry name" value="SRK-like_kinase"/>
</dbReference>
<proteinExistence type="inferred from homology"/>
<gene>
    <name evidence="24" type="primary">LOC110721657</name>
</gene>
<keyword evidence="11 20" id="KW-1133">Transmembrane helix</keyword>
<keyword evidence="25" id="KW-1185">Reference proteome</keyword>
<evidence type="ECO:0000256" key="2">
    <source>
        <dbReference type="ARBA" id="ARBA00022527"/>
    </source>
</evidence>
<feature type="binding site" evidence="19">
    <location>
        <position position="532"/>
    </location>
    <ligand>
        <name>ATP</name>
        <dbReference type="ChEBI" id="CHEBI:30616"/>
    </ligand>
</feature>
<dbReference type="OrthoDB" id="1930390at2759"/>
<evidence type="ECO:0000256" key="7">
    <source>
        <dbReference type="ARBA" id="ARBA00022734"/>
    </source>
</evidence>
<evidence type="ECO:0000256" key="15">
    <source>
        <dbReference type="ARBA" id="ARBA00023180"/>
    </source>
</evidence>
<evidence type="ECO:0000256" key="9">
    <source>
        <dbReference type="ARBA" id="ARBA00022777"/>
    </source>
</evidence>
<keyword evidence="10 18" id="KW-0067">ATP-binding</keyword>
<evidence type="ECO:0000256" key="13">
    <source>
        <dbReference type="ARBA" id="ARBA00023157"/>
    </source>
</evidence>
<evidence type="ECO:0000259" key="22">
    <source>
        <dbReference type="PROSITE" id="PS50011"/>
    </source>
</evidence>
<dbReference type="InterPro" id="IPR008271">
    <property type="entry name" value="Ser/Thr_kinase_AS"/>
</dbReference>
<comment type="catalytic activity">
    <reaction evidence="17 18">
        <text>L-seryl-[protein] + ATP = O-phospho-L-seryl-[protein] + ADP + H(+)</text>
        <dbReference type="Rhea" id="RHEA:17989"/>
        <dbReference type="Rhea" id="RHEA-COMP:9863"/>
        <dbReference type="Rhea" id="RHEA-COMP:11604"/>
        <dbReference type="ChEBI" id="CHEBI:15378"/>
        <dbReference type="ChEBI" id="CHEBI:29999"/>
        <dbReference type="ChEBI" id="CHEBI:30616"/>
        <dbReference type="ChEBI" id="CHEBI:83421"/>
        <dbReference type="ChEBI" id="CHEBI:456216"/>
        <dbReference type="EC" id="2.7.11.1"/>
    </reaction>
</comment>
<name>A0A803LIS1_CHEQI</name>
<organism evidence="24 25">
    <name type="scientific">Chenopodium quinoa</name>
    <name type="common">Quinoa</name>
    <dbReference type="NCBI Taxonomy" id="63459"/>
    <lineage>
        <taxon>Eukaryota</taxon>
        <taxon>Viridiplantae</taxon>
        <taxon>Streptophyta</taxon>
        <taxon>Embryophyta</taxon>
        <taxon>Tracheophyta</taxon>
        <taxon>Spermatophyta</taxon>
        <taxon>Magnoliopsida</taxon>
        <taxon>eudicotyledons</taxon>
        <taxon>Gunneridae</taxon>
        <taxon>Pentapetalae</taxon>
        <taxon>Caryophyllales</taxon>
        <taxon>Chenopodiaceae</taxon>
        <taxon>Chenopodioideae</taxon>
        <taxon>Atripliceae</taxon>
        <taxon>Chenopodium</taxon>
    </lineage>
</organism>
<dbReference type="Gene3D" id="3.30.200.20">
    <property type="entry name" value="Phosphorylase Kinase, domain 1"/>
    <property type="match status" value="1"/>
</dbReference>
<dbReference type="FunFam" id="2.90.10.10:FF:000013">
    <property type="entry name" value="G-type lectin S-receptor-like serine/threonine-protein kinase LECRK1"/>
    <property type="match status" value="1"/>
</dbReference>
<dbReference type="GO" id="GO:0005524">
    <property type="term" value="F:ATP binding"/>
    <property type="evidence" value="ECO:0007669"/>
    <property type="project" value="UniProtKB-UniRule"/>
</dbReference>
<dbReference type="PROSITE" id="PS00107">
    <property type="entry name" value="PROTEIN_KINASE_ATP"/>
    <property type="match status" value="1"/>
</dbReference>
<protein>
    <recommendedName>
        <fullName evidence="18">Receptor-like serine/threonine-protein kinase</fullName>
        <ecNumber evidence="18">2.7.11.1</ecNumber>
    </recommendedName>
</protein>
<dbReference type="GeneID" id="110721657"/>
<dbReference type="GO" id="GO:0004674">
    <property type="term" value="F:protein serine/threonine kinase activity"/>
    <property type="evidence" value="ECO:0007669"/>
    <property type="project" value="UniProtKB-KW"/>
</dbReference>
<evidence type="ECO:0000256" key="1">
    <source>
        <dbReference type="ARBA" id="ARBA00004479"/>
    </source>
</evidence>
<evidence type="ECO:0000256" key="21">
    <source>
        <dbReference type="SAM" id="SignalP"/>
    </source>
</evidence>
<feature type="chain" id="PRO_5030579758" description="Receptor-like serine/threonine-protein kinase" evidence="21">
    <location>
        <begin position="26"/>
        <end position="793"/>
    </location>
</feature>
<keyword evidence="4 18" id="KW-0808">Transferase</keyword>
<feature type="domain" description="Bulb-type lectin" evidence="23">
    <location>
        <begin position="26"/>
        <end position="153"/>
    </location>
</feature>
<keyword evidence="2 18" id="KW-0723">Serine/threonine-protein kinase</keyword>
<evidence type="ECO:0000256" key="5">
    <source>
        <dbReference type="ARBA" id="ARBA00022692"/>
    </source>
</evidence>
<evidence type="ECO:0000256" key="19">
    <source>
        <dbReference type="PROSITE-ProRule" id="PRU10141"/>
    </source>
</evidence>
<keyword evidence="3" id="KW-0245">EGF-like domain</keyword>
<keyword evidence="13" id="KW-1015">Disulfide bond</keyword>
<feature type="transmembrane region" description="Helical" evidence="20">
    <location>
        <begin position="446"/>
        <end position="472"/>
    </location>
</feature>
<dbReference type="PROSITE" id="PS50927">
    <property type="entry name" value="BULB_LECTIN"/>
    <property type="match status" value="1"/>
</dbReference>
<comment type="catalytic activity">
    <reaction evidence="16 18">
        <text>L-threonyl-[protein] + ATP = O-phospho-L-threonyl-[protein] + ADP + H(+)</text>
        <dbReference type="Rhea" id="RHEA:46608"/>
        <dbReference type="Rhea" id="RHEA-COMP:11060"/>
        <dbReference type="Rhea" id="RHEA-COMP:11605"/>
        <dbReference type="ChEBI" id="CHEBI:15378"/>
        <dbReference type="ChEBI" id="CHEBI:30013"/>
        <dbReference type="ChEBI" id="CHEBI:30616"/>
        <dbReference type="ChEBI" id="CHEBI:61977"/>
        <dbReference type="ChEBI" id="CHEBI:456216"/>
        <dbReference type="EC" id="2.7.11.1"/>
    </reaction>
</comment>
<dbReference type="Pfam" id="PF00069">
    <property type="entry name" value="Pkinase"/>
    <property type="match status" value="1"/>
</dbReference>
<feature type="signal peptide" evidence="21">
    <location>
        <begin position="1"/>
        <end position="25"/>
    </location>
</feature>
<evidence type="ECO:0000256" key="20">
    <source>
        <dbReference type="SAM" id="Phobius"/>
    </source>
</evidence>
<dbReference type="Gene3D" id="2.90.10.10">
    <property type="entry name" value="Bulb-type lectin domain"/>
    <property type="match status" value="2"/>
</dbReference>
<dbReference type="FunFam" id="1.10.510.10:FF:000237">
    <property type="entry name" value="G-type lectin S-receptor-like serine/threonine-protein kinase"/>
    <property type="match status" value="1"/>
</dbReference>
<evidence type="ECO:0000256" key="4">
    <source>
        <dbReference type="ARBA" id="ARBA00022679"/>
    </source>
</evidence>
<dbReference type="Pfam" id="PF01453">
    <property type="entry name" value="B_lectin"/>
    <property type="match status" value="1"/>
</dbReference>
<feature type="domain" description="Protein kinase" evidence="22">
    <location>
        <begin position="499"/>
        <end position="776"/>
    </location>
</feature>
<dbReference type="GO" id="GO:0030246">
    <property type="term" value="F:carbohydrate binding"/>
    <property type="evidence" value="ECO:0007669"/>
    <property type="project" value="UniProtKB-KW"/>
</dbReference>
<dbReference type="InterPro" id="IPR001480">
    <property type="entry name" value="Bulb-type_lectin_dom"/>
</dbReference>
<dbReference type="InterPro" id="IPR000719">
    <property type="entry name" value="Prot_kinase_dom"/>
</dbReference>
<dbReference type="PANTHER" id="PTHR47976:SF108">
    <property type="entry name" value="G-TYPE LECTIN S-RECEPTOR-LIKE SERINE_THREONINE-PROTEIN KINASE LECRK1"/>
    <property type="match status" value="1"/>
</dbReference>
<dbReference type="PIRSF" id="PIRSF000641">
    <property type="entry name" value="SRK"/>
    <property type="match status" value="1"/>
</dbReference>
<dbReference type="OMA" id="DPNDVMK"/>
<dbReference type="InterPro" id="IPR017441">
    <property type="entry name" value="Protein_kinase_ATP_BS"/>
</dbReference>
<keyword evidence="12 20" id="KW-0472">Membrane</keyword>
<dbReference type="PANTHER" id="PTHR47976">
    <property type="entry name" value="G-TYPE LECTIN S-RECEPTOR-LIKE SERINE/THREONINE-PROTEIN KINASE SD2-5"/>
    <property type="match status" value="1"/>
</dbReference>
<keyword evidence="7" id="KW-0430">Lectin</keyword>